<dbReference type="EMBL" id="KB445237">
    <property type="protein sequence ID" value="EMD43647.1"/>
    <property type="molecule type" value="Genomic_DNA"/>
</dbReference>
<dbReference type="AlphaFoldDB" id="M2RYR3"/>
<dbReference type="VEuPathDB" id="AmoebaDB:EHI5A_116970"/>
<reference evidence="3 4" key="1">
    <citation type="submission" date="2013-02" db="EMBL/GenBank/DDBJ databases">
        <authorList>
            <person name="Hannick L."/>
            <person name="Zafar N."/>
            <person name="Lorenzi H."/>
            <person name="Ali I.A."/>
            <person name="Petri W.P."/>
            <person name="Caler E."/>
        </authorList>
    </citation>
    <scope>NUCLEOTIDE SEQUENCE [LARGE SCALE GENOMIC DNA]</scope>
    <source>
        <strain evidence="3 4">KU27</strain>
    </source>
</reference>
<evidence type="ECO:0000259" key="2">
    <source>
        <dbReference type="Pfam" id="PF07534"/>
    </source>
</evidence>
<keyword evidence="1" id="KW-0175">Coiled coil</keyword>
<sequence length="352" mass="41878">MEELMNNKTIKEVIKTLPSIQQSIEETTKQYQYYLGSNKNEVFEKQENETFEEAIKRGEGIFDRMNEVVRRRRLVIEKGKTTMSKIEDIKNKMEVIMKDCSDDEETLGKAKNKIIDKIIKIEEMKMEDKVTKLEYEIQRINEEINYIKKEFKDKKEEWGKQYSDYPERKKRLENMKGMIKMEEMKELEEWTEKRFGNILFDSDKDDWNKNTSVFDRRIMNKEHIIIIIEDENGNKFGGYINSKIDKVICFINDPKSFLFSLESNGRIDGVFQGMKKFDIKEPQYTFYLCNQSHDYLFGFGNGEDIGVGKENYKTLSYCDQRSYEYEGISNALCGKQHPEHFTPKRIIAVEMK</sequence>
<dbReference type="Pfam" id="PF07534">
    <property type="entry name" value="TLD"/>
    <property type="match status" value="1"/>
</dbReference>
<feature type="coiled-coil region" evidence="1">
    <location>
        <begin position="123"/>
        <end position="157"/>
    </location>
</feature>
<organism evidence="3 4">
    <name type="scientific">Entamoeba histolytica KU27</name>
    <dbReference type="NCBI Taxonomy" id="885311"/>
    <lineage>
        <taxon>Eukaryota</taxon>
        <taxon>Amoebozoa</taxon>
        <taxon>Evosea</taxon>
        <taxon>Archamoebae</taxon>
        <taxon>Mastigamoebida</taxon>
        <taxon>Entamoebidae</taxon>
        <taxon>Entamoeba</taxon>
    </lineage>
</organism>
<proteinExistence type="predicted"/>
<feature type="domain" description="TLDc" evidence="2">
    <location>
        <begin position="197"/>
        <end position="325"/>
    </location>
</feature>
<protein>
    <recommendedName>
        <fullName evidence="2">TLDc domain-containing protein</fullName>
    </recommendedName>
</protein>
<name>M2RYR3_ENTHI</name>
<gene>
    <name evidence="3" type="ORF">EHI5A_116970</name>
</gene>
<evidence type="ECO:0000256" key="1">
    <source>
        <dbReference type="SAM" id="Coils"/>
    </source>
</evidence>
<accession>M2RYR3</accession>
<dbReference type="InterPro" id="IPR006571">
    <property type="entry name" value="TLDc_dom"/>
</dbReference>
<evidence type="ECO:0000313" key="4">
    <source>
        <dbReference type="Proteomes" id="UP000011755"/>
    </source>
</evidence>
<dbReference type="Proteomes" id="UP000011755">
    <property type="component" value="Unassembled WGS sequence"/>
</dbReference>
<evidence type="ECO:0000313" key="3">
    <source>
        <dbReference type="EMBL" id="EMD43647.1"/>
    </source>
</evidence>